<evidence type="ECO:0000313" key="7">
    <source>
        <dbReference type="EMBL" id="RYO88816.1"/>
    </source>
</evidence>
<dbReference type="Pfam" id="PF13816">
    <property type="entry name" value="Dehydratase_hem"/>
    <property type="match status" value="1"/>
</dbReference>
<comment type="caution">
    <text evidence="7">The sequence shown here is derived from an EMBL/GenBank/DDBJ whole genome shotgun (WGS) entry which is preliminary data.</text>
</comment>
<keyword evidence="8" id="KW-1185">Reference proteome</keyword>
<evidence type="ECO:0008006" key="9">
    <source>
        <dbReference type="Google" id="ProtNLM"/>
    </source>
</evidence>
<keyword evidence="3" id="KW-0479">Metal-binding</keyword>
<evidence type="ECO:0000256" key="5">
    <source>
        <dbReference type="ARBA" id="ARBA00023239"/>
    </source>
</evidence>
<reference evidence="7 8" key="1">
    <citation type="submission" date="2018-06" db="EMBL/GenBank/DDBJ databases">
        <title>Complete Genomes of Monosporascus.</title>
        <authorList>
            <person name="Robinson A.J."/>
            <person name="Natvig D.O."/>
        </authorList>
    </citation>
    <scope>NUCLEOTIDE SEQUENCE [LARGE SCALE GENOMIC DNA]</scope>
    <source>
        <strain evidence="7 8">CBS 609.92</strain>
    </source>
</reference>
<gene>
    <name evidence="7" type="ORF">DL762_003533</name>
</gene>
<dbReference type="InterPro" id="IPR025702">
    <property type="entry name" value="OXD"/>
</dbReference>
<dbReference type="EMBL" id="QJNS01000081">
    <property type="protein sequence ID" value="RYO88816.1"/>
    <property type="molecule type" value="Genomic_DNA"/>
</dbReference>
<dbReference type="Proteomes" id="UP000294003">
    <property type="component" value="Unassembled WGS sequence"/>
</dbReference>
<evidence type="ECO:0000256" key="6">
    <source>
        <dbReference type="SAM" id="MobiDB-lite"/>
    </source>
</evidence>
<keyword evidence="4" id="KW-0408">Iron</keyword>
<name>A0ABY0HAT3_9PEZI</name>
<evidence type="ECO:0000256" key="4">
    <source>
        <dbReference type="ARBA" id="ARBA00023004"/>
    </source>
</evidence>
<evidence type="ECO:0000256" key="3">
    <source>
        <dbReference type="ARBA" id="ARBA00022723"/>
    </source>
</evidence>
<accession>A0ABY0HAT3</accession>
<evidence type="ECO:0000256" key="2">
    <source>
        <dbReference type="ARBA" id="ARBA00022617"/>
    </source>
</evidence>
<feature type="region of interest" description="Disordered" evidence="6">
    <location>
        <begin position="1"/>
        <end position="33"/>
    </location>
</feature>
<feature type="compositionally biased region" description="Basic and acidic residues" evidence="6">
    <location>
        <begin position="1"/>
        <end position="11"/>
    </location>
</feature>
<comment type="cofactor">
    <cofactor evidence="1">
        <name>heme b</name>
        <dbReference type="ChEBI" id="CHEBI:60344"/>
    </cofactor>
</comment>
<keyword evidence="5" id="KW-0456">Lyase</keyword>
<evidence type="ECO:0000313" key="8">
    <source>
        <dbReference type="Proteomes" id="UP000294003"/>
    </source>
</evidence>
<sequence length="355" mass="40517">MLDSAIPEHLRRERTRPAKTPSTDFQPPYPSHSARFPKNASDLVMAILGAQYKSASEVDGAAQSKLSTFLAYENSPPSFSEWASVTDNKGFRNIAALAYWPSNAAYEAWAAQSGFRNWWQALKPEDHKHGWFLEVFFPTMDRFETIFNTEWPEGSAHMREGWSGQIQEHGYWGSMRDRLPSAQTDDLVGTKATADDFKPPLTSDVSGRVRIPGRKNLTVIRSGQDWLGTTQEERELYLETMHPVLTRGMDFLRDHGDEVGCFSCRFMDIIDPSIRKANKDRTFGLAYFDDLASLESWCKEHPTHLAIFGSFHRYAKKLNNNVTLRVFHEVLVLEPEQQFFEYISCHPGTGMLVTH</sequence>
<proteinExistence type="predicted"/>
<keyword evidence="2" id="KW-0349">Heme</keyword>
<evidence type="ECO:0000256" key="1">
    <source>
        <dbReference type="ARBA" id="ARBA00001970"/>
    </source>
</evidence>
<organism evidence="7 8">
    <name type="scientific">Monosporascus cannonballus</name>
    <dbReference type="NCBI Taxonomy" id="155416"/>
    <lineage>
        <taxon>Eukaryota</taxon>
        <taxon>Fungi</taxon>
        <taxon>Dikarya</taxon>
        <taxon>Ascomycota</taxon>
        <taxon>Pezizomycotina</taxon>
        <taxon>Sordariomycetes</taxon>
        <taxon>Xylariomycetidae</taxon>
        <taxon>Xylariales</taxon>
        <taxon>Xylariales incertae sedis</taxon>
        <taxon>Monosporascus</taxon>
    </lineage>
</organism>
<protein>
    <recommendedName>
        <fullName evidence="9">Phenylacetaldoxime dehydratase</fullName>
    </recommendedName>
</protein>